<feature type="transmembrane region" description="Helical" evidence="6">
    <location>
        <begin position="115"/>
        <end position="142"/>
    </location>
</feature>
<feature type="domain" description="ABC transmembrane type-2" evidence="7">
    <location>
        <begin position="36"/>
        <end position="260"/>
    </location>
</feature>
<dbReference type="PANTHER" id="PTHR43229">
    <property type="entry name" value="NODULATION PROTEIN J"/>
    <property type="match status" value="1"/>
</dbReference>
<feature type="transmembrane region" description="Helical" evidence="6">
    <location>
        <begin position="41"/>
        <end position="60"/>
    </location>
</feature>
<keyword evidence="5" id="KW-0046">Antibiotic resistance</keyword>
<keyword evidence="6" id="KW-0813">Transport</keyword>
<comment type="subcellular location">
    <subcellularLocation>
        <location evidence="6">Cell membrane</location>
        <topology evidence="6">Multi-pass membrane protein</topology>
    </subcellularLocation>
    <subcellularLocation>
        <location evidence="1">Membrane</location>
        <topology evidence="1">Multi-pass membrane protein</topology>
    </subcellularLocation>
</comment>
<dbReference type="InterPro" id="IPR000412">
    <property type="entry name" value="ABC_2_transport"/>
</dbReference>
<feature type="transmembrane region" description="Helical" evidence="6">
    <location>
        <begin position="72"/>
        <end position="95"/>
    </location>
</feature>
<dbReference type="InterPro" id="IPR047817">
    <property type="entry name" value="ABC2_TM_bact-type"/>
</dbReference>
<dbReference type="InterPro" id="IPR013525">
    <property type="entry name" value="ABC2_TM"/>
</dbReference>
<keyword evidence="4 6" id="KW-0472">Membrane</keyword>
<evidence type="ECO:0000256" key="1">
    <source>
        <dbReference type="ARBA" id="ARBA00004141"/>
    </source>
</evidence>
<dbReference type="EMBL" id="MH813486">
    <property type="protein sequence ID" value="QFF92408.1"/>
    <property type="molecule type" value="Genomic_DNA"/>
</dbReference>
<feature type="transmembrane region" description="Helical" evidence="6">
    <location>
        <begin position="235"/>
        <end position="257"/>
    </location>
</feature>
<dbReference type="Pfam" id="PF01061">
    <property type="entry name" value="ABC2_membrane"/>
    <property type="match status" value="1"/>
</dbReference>
<reference evidence="8" key="1">
    <citation type="submission" date="2018-08" db="EMBL/GenBank/DDBJ databases">
        <title>Conservation of the tunicamycin-related biosynthetic gene cluster in the select agent Rathayibacter toxicus, and its identification in other Rathayibacter species.</title>
        <authorList>
            <person name="Tancos M.A."/>
            <person name="Sechler A.J."/>
            <person name="Davis E.W.Jr."/>
            <person name="Chang J.H."/>
            <person name="Rogers E.E."/>
        </authorList>
    </citation>
    <scope>NUCLEOTIDE SEQUENCE</scope>
    <source>
        <strain evidence="8">FH176</strain>
    </source>
</reference>
<evidence type="ECO:0000256" key="4">
    <source>
        <dbReference type="ARBA" id="ARBA00023136"/>
    </source>
</evidence>
<dbReference type="AlphaFoldDB" id="A0A5J6SGN2"/>
<feature type="transmembrane region" description="Helical" evidence="6">
    <location>
        <begin position="16"/>
        <end position="34"/>
    </location>
</feature>
<organism evidence="8">
    <name type="scientific">Rathayibacter iranicus</name>
    <dbReference type="NCBI Taxonomy" id="59737"/>
    <lineage>
        <taxon>Bacteria</taxon>
        <taxon>Bacillati</taxon>
        <taxon>Actinomycetota</taxon>
        <taxon>Actinomycetes</taxon>
        <taxon>Micrococcales</taxon>
        <taxon>Microbacteriaceae</taxon>
        <taxon>Rathayibacter</taxon>
    </lineage>
</organism>
<comment type="similarity">
    <text evidence="6">Belongs to the ABC-2 integral membrane protein family.</text>
</comment>
<keyword evidence="6" id="KW-1003">Cell membrane</keyword>
<gene>
    <name evidence="8" type="primary">tunJ</name>
</gene>
<keyword evidence="2 6" id="KW-0812">Transmembrane</keyword>
<proteinExistence type="inferred from homology"/>
<keyword evidence="3 6" id="KW-1133">Transmembrane helix</keyword>
<feature type="transmembrane region" description="Helical" evidence="6">
    <location>
        <begin position="182"/>
        <end position="199"/>
    </location>
</feature>
<evidence type="ECO:0000259" key="7">
    <source>
        <dbReference type="PROSITE" id="PS51012"/>
    </source>
</evidence>
<evidence type="ECO:0000256" key="5">
    <source>
        <dbReference type="ARBA" id="ARBA00023251"/>
    </source>
</evidence>
<evidence type="ECO:0000313" key="8">
    <source>
        <dbReference type="EMBL" id="QFF92408.1"/>
    </source>
</evidence>
<accession>A0A5J6SGN2</accession>
<evidence type="ECO:0000256" key="6">
    <source>
        <dbReference type="RuleBase" id="RU361157"/>
    </source>
</evidence>
<protein>
    <recommendedName>
        <fullName evidence="6">Transport permease protein</fullName>
    </recommendedName>
</protein>
<dbReference type="PIRSF" id="PIRSF006648">
    <property type="entry name" value="DrrB"/>
    <property type="match status" value="1"/>
</dbReference>
<dbReference type="PROSITE" id="PS51012">
    <property type="entry name" value="ABC_TM2"/>
    <property type="match status" value="1"/>
</dbReference>
<name>A0A5J6SGN2_9MICO</name>
<dbReference type="InterPro" id="IPR051784">
    <property type="entry name" value="Nod_factor_ABC_transporter"/>
</dbReference>
<feature type="transmembrane region" description="Helical" evidence="6">
    <location>
        <begin position="148"/>
        <end position="170"/>
    </location>
</feature>
<dbReference type="GO" id="GO:0043190">
    <property type="term" value="C:ATP-binding cassette (ABC) transporter complex"/>
    <property type="evidence" value="ECO:0007669"/>
    <property type="project" value="InterPro"/>
</dbReference>
<dbReference type="PANTHER" id="PTHR43229:SF2">
    <property type="entry name" value="NODULATION PROTEIN J"/>
    <property type="match status" value="1"/>
</dbReference>
<evidence type="ECO:0000256" key="3">
    <source>
        <dbReference type="ARBA" id="ARBA00022989"/>
    </source>
</evidence>
<dbReference type="GO" id="GO:0140359">
    <property type="term" value="F:ABC-type transporter activity"/>
    <property type="evidence" value="ECO:0007669"/>
    <property type="project" value="InterPro"/>
</dbReference>
<sequence>MTCSHKATAVRADGPSVRFLVAVYALVVMQLTNWRWSWPQMLLTGFLAPVMTSLGLGLYAGSSNIAGATTYVVSGSITLAVMFETLGRVASNFAFMKQMGTIVYLSSFPIRSTALMLSSMVSFGLLAVPAVLVTTVVSAPLVGVVLDVSWYLLPLLALVMLPFVALGAMIGSLSRSLEEASSLTLAITVLMTGLGPIVIHPDLLPSWLVAVGRFNPATYASEIVRAVLFGSSPSLWFAVLVISAVGCVAIGVASFAMRWRR</sequence>
<evidence type="ECO:0000256" key="2">
    <source>
        <dbReference type="ARBA" id="ARBA00022692"/>
    </source>
</evidence>
<dbReference type="GO" id="GO:0046677">
    <property type="term" value="P:response to antibiotic"/>
    <property type="evidence" value="ECO:0007669"/>
    <property type="project" value="UniProtKB-KW"/>
</dbReference>